<dbReference type="PRINTS" id="PR00756">
    <property type="entry name" value="ALADIPTASE"/>
</dbReference>
<dbReference type="PANTHER" id="PTHR46322:SF1">
    <property type="entry name" value="PUROMYCIN-SENSITIVE AMINOPEPTIDASE"/>
    <property type="match status" value="1"/>
</dbReference>
<dbReference type="GO" id="GO:0006508">
    <property type="term" value="P:proteolysis"/>
    <property type="evidence" value="ECO:0007669"/>
    <property type="project" value="UniProtKB-UniRule"/>
</dbReference>
<dbReference type="FunFam" id="2.60.40.1730:FF:000005">
    <property type="entry name" value="Aminopeptidase N"/>
    <property type="match status" value="1"/>
</dbReference>
<evidence type="ECO:0000256" key="9">
    <source>
        <dbReference type="ARBA" id="ARBA00022801"/>
    </source>
</evidence>
<dbReference type="SUPFAM" id="SSF55486">
    <property type="entry name" value="Metalloproteases ('zincins'), catalytic domain"/>
    <property type="match status" value="1"/>
</dbReference>
<dbReference type="RefSeq" id="WP_108174596.1">
    <property type="nucleotide sequence ID" value="NZ_PZZL01000002.1"/>
</dbReference>
<evidence type="ECO:0000313" key="19">
    <source>
        <dbReference type="Proteomes" id="UP000241808"/>
    </source>
</evidence>
<evidence type="ECO:0000256" key="13">
    <source>
        <dbReference type="NCBIfam" id="TIGR02414"/>
    </source>
</evidence>
<keyword evidence="11" id="KW-0482">Metalloprotease</keyword>
<feature type="domain" description="Peptidase M1 membrane alanine aminopeptidase" evidence="14">
    <location>
        <begin position="231"/>
        <end position="443"/>
    </location>
</feature>
<protein>
    <recommendedName>
        <fullName evidence="5 13">Aminopeptidase N</fullName>
        <ecNumber evidence="4 13">3.4.11.2</ecNumber>
    </recommendedName>
</protein>
<comment type="caution">
    <text evidence="18">The sequence shown here is derived from an EMBL/GenBank/DDBJ whole genome shotgun (WGS) entry which is preliminary data.</text>
</comment>
<dbReference type="Pfam" id="PF01433">
    <property type="entry name" value="Peptidase_M1"/>
    <property type="match status" value="1"/>
</dbReference>
<dbReference type="InterPro" id="IPR027268">
    <property type="entry name" value="Peptidase_M4/M1_CTD_sf"/>
</dbReference>
<evidence type="ECO:0000259" key="14">
    <source>
        <dbReference type="Pfam" id="PF01433"/>
    </source>
</evidence>
<dbReference type="GO" id="GO:0008270">
    <property type="term" value="F:zinc ion binding"/>
    <property type="evidence" value="ECO:0007669"/>
    <property type="project" value="InterPro"/>
</dbReference>
<dbReference type="AlphaFoldDB" id="A0A2T4ZFD3"/>
<keyword evidence="6 18" id="KW-0031">Aminopeptidase</keyword>
<feature type="domain" description="Aminopeptidase N-like N-terminal" evidence="17">
    <location>
        <begin position="63"/>
        <end position="192"/>
    </location>
</feature>
<name>A0A2T4ZFD3_9HYPH</name>
<dbReference type="InterPro" id="IPR035414">
    <property type="entry name" value="Peptidase_M1_pepN_Ig-like"/>
</dbReference>
<dbReference type="GO" id="GO:0008237">
    <property type="term" value="F:metallopeptidase activity"/>
    <property type="evidence" value="ECO:0007669"/>
    <property type="project" value="UniProtKB-UniRule"/>
</dbReference>
<evidence type="ECO:0000256" key="2">
    <source>
        <dbReference type="ARBA" id="ARBA00001947"/>
    </source>
</evidence>
<feature type="domain" description="Peptidase M1 alanyl aminopeptidase C-terminal" evidence="16">
    <location>
        <begin position="556"/>
        <end position="875"/>
    </location>
</feature>
<keyword evidence="9" id="KW-0378">Hydrolase</keyword>
<proteinExistence type="inferred from homology"/>
<dbReference type="Gene3D" id="1.10.390.10">
    <property type="entry name" value="Neutral Protease Domain 2"/>
    <property type="match status" value="1"/>
</dbReference>
<evidence type="ECO:0000256" key="5">
    <source>
        <dbReference type="ARBA" id="ARBA00015611"/>
    </source>
</evidence>
<evidence type="ECO:0000256" key="8">
    <source>
        <dbReference type="ARBA" id="ARBA00022723"/>
    </source>
</evidence>
<dbReference type="Pfam" id="PF17900">
    <property type="entry name" value="Peptidase_M1_N"/>
    <property type="match status" value="1"/>
</dbReference>
<comment type="cofactor">
    <cofactor evidence="2">
        <name>Zn(2+)</name>
        <dbReference type="ChEBI" id="CHEBI:29105"/>
    </cofactor>
</comment>
<keyword evidence="8" id="KW-0479">Metal-binding</keyword>
<dbReference type="CDD" id="cd09600">
    <property type="entry name" value="M1_APN"/>
    <property type="match status" value="1"/>
</dbReference>
<dbReference type="NCBIfam" id="TIGR02414">
    <property type="entry name" value="pepN_proteo"/>
    <property type="match status" value="1"/>
</dbReference>
<evidence type="ECO:0000259" key="15">
    <source>
        <dbReference type="Pfam" id="PF11940"/>
    </source>
</evidence>
<evidence type="ECO:0000256" key="12">
    <source>
        <dbReference type="ARBA" id="ARBA00059739"/>
    </source>
</evidence>
<dbReference type="SUPFAM" id="SSF63737">
    <property type="entry name" value="Leukotriene A4 hydrolase N-terminal domain"/>
    <property type="match status" value="1"/>
</dbReference>
<sequence>MRSDQATPVKLSDYRVPDHVVTQVHLDVVLHPTATRIRATSEVAPHRQGRAGAPLVFDGDGLMLASIAIDGVALATDAYAATPDRLTIHQPPRGPFRLTVETVIDPQANTQLMGLYRSSGTWCTQCEAEGFRRITYFPDRPDVLAVYTTRIEAEKKAAPVLLGNGNLVEAGDLPDGRHYAVWHDPHPKPSYLFALVGGDLAVVTDSFTTRSGREVALGIYVEHGKEDRCAYAMDALKRSMRWDEEAFGCEYDLDVFNIVAVSDFNMGAMENKGLNIFNDKYVLALPDTATDQDYAAIEAIIAHEYFHNWTGNRITCRDWFQLCLKEGLTVFRDQEFSSDMRSRAVKRIADVRLLKSHQFAEDAGPLAHPVRPEIYHEINNFYTATVYEKGAEVIRALKVLIGETAFRAGMDLYLARHDGDAATVEDFIACFAEAGGRDLSQFFLWYRQSGTPEVSVATRHDAVAGTFTVTLSQRHRPTPGQTDKQPMVIPLAFGLVGEDGRDRPLLDEDGRQVAAVITLDEPQKTVTFSGHPTRPVLSINRGFSAPVALKTDLTAADLAFLAGHDGDAYNRWQAIQSLATEHLVGASRGNTRPGGADAIAAALAHVIDGAAADPAFAAQALTLPSEADIAREMGAEVDPAAVFAARKTLKLHLSASLGDRLAALRERFATPGPYSPDAASAGRRALVNVALDLWAASGDDARLAVVEARFAGADNMTDRFAALAVLAQHPGARREAALAAFRERYRTDALILDKWLALQAAIPEDGTLARVEALLADPAFAMGNPNRLRALVGGFATGNATQFNRPDGAGYAFLARVVTDTDPRNPQVAARLLQAFRSWRALEGGRRSLARAALERVAGVAGLSPDVRDIVDRMLSEPGK</sequence>
<evidence type="ECO:0000313" key="18">
    <source>
        <dbReference type="EMBL" id="PTM60632.1"/>
    </source>
</evidence>
<organism evidence="18 19">
    <name type="scientific">Phreatobacter oligotrophus</name>
    <dbReference type="NCBI Taxonomy" id="1122261"/>
    <lineage>
        <taxon>Bacteria</taxon>
        <taxon>Pseudomonadati</taxon>
        <taxon>Pseudomonadota</taxon>
        <taxon>Alphaproteobacteria</taxon>
        <taxon>Hyphomicrobiales</taxon>
        <taxon>Phreatobacteraceae</taxon>
        <taxon>Phreatobacter</taxon>
    </lineage>
</organism>
<dbReference type="InterPro" id="IPR038438">
    <property type="entry name" value="PepN_Ig-like_sf"/>
</dbReference>
<dbReference type="Proteomes" id="UP000241808">
    <property type="component" value="Unassembled WGS sequence"/>
</dbReference>
<dbReference type="PANTHER" id="PTHR46322">
    <property type="entry name" value="PUROMYCIN-SENSITIVE AMINOPEPTIDASE"/>
    <property type="match status" value="1"/>
</dbReference>
<evidence type="ECO:0000256" key="7">
    <source>
        <dbReference type="ARBA" id="ARBA00022670"/>
    </source>
</evidence>
<dbReference type="InterPro" id="IPR014782">
    <property type="entry name" value="Peptidase_M1_dom"/>
</dbReference>
<dbReference type="EMBL" id="PZZL01000002">
    <property type="protein sequence ID" value="PTM60632.1"/>
    <property type="molecule type" value="Genomic_DNA"/>
</dbReference>
<dbReference type="InterPro" id="IPR024601">
    <property type="entry name" value="Peptidase_M1_pepN_C"/>
</dbReference>
<dbReference type="FunFam" id="3.30.2010.30:FF:000002">
    <property type="entry name" value="Putative aminopeptidase N"/>
    <property type="match status" value="1"/>
</dbReference>
<dbReference type="Gene3D" id="2.60.40.1730">
    <property type="entry name" value="tricorn interacting facor f3 domain"/>
    <property type="match status" value="1"/>
</dbReference>
<dbReference type="OrthoDB" id="100605at2"/>
<evidence type="ECO:0000256" key="3">
    <source>
        <dbReference type="ARBA" id="ARBA00010136"/>
    </source>
</evidence>
<dbReference type="InterPro" id="IPR037144">
    <property type="entry name" value="Peptidase_M1_pepN_C_sf"/>
</dbReference>
<accession>A0A2T4ZFD3</accession>
<evidence type="ECO:0000256" key="1">
    <source>
        <dbReference type="ARBA" id="ARBA00000098"/>
    </source>
</evidence>
<keyword evidence="10" id="KW-0862">Zinc</keyword>
<evidence type="ECO:0000256" key="11">
    <source>
        <dbReference type="ARBA" id="ARBA00023049"/>
    </source>
</evidence>
<evidence type="ECO:0000256" key="4">
    <source>
        <dbReference type="ARBA" id="ARBA00012564"/>
    </source>
</evidence>
<dbReference type="GO" id="GO:0016285">
    <property type="term" value="F:alanyl aminopeptidase activity"/>
    <property type="evidence" value="ECO:0007669"/>
    <property type="project" value="UniProtKB-EC"/>
</dbReference>
<keyword evidence="7" id="KW-0645">Protease</keyword>
<dbReference type="InterPro" id="IPR012779">
    <property type="entry name" value="Peptidase_M1_pepN"/>
</dbReference>
<evidence type="ECO:0000259" key="16">
    <source>
        <dbReference type="Pfam" id="PF17432"/>
    </source>
</evidence>
<evidence type="ECO:0000256" key="10">
    <source>
        <dbReference type="ARBA" id="ARBA00022833"/>
    </source>
</evidence>
<keyword evidence="19" id="KW-1185">Reference proteome</keyword>
<dbReference type="InterPro" id="IPR045357">
    <property type="entry name" value="Aminopeptidase_N-like_N"/>
</dbReference>
<evidence type="ECO:0000259" key="17">
    <source>
        <dbReference type="Pfam" id="PF17900"/>
    </source>
</evidence>
<dbReference type="Gene3D" id="3.30.2010.30">
    <property type="match status" value="1"/>
</dbReference>
<comment type="function">
    <text evidence="12">Aminopeptidase N is involved in the degradation of intracellular peptides generated by protein breakdown during normal growth as well as in response to nutrient starvation.</text>
</comment>
<dbReference type="Pfam" id="PF17432">
    <property type="entry name" value="DUF3458_C"/>
    <property type="match status" value="1"/>
</dbReference>
<gene>
    <name evidence="18" type="ORF">C8P69_10214</name>
</gene>
<dbReference type="Pfam" id="PF11940">
    <property type="entry name" value="DUF3458"/>
    <property type="match status" value="1"/>
</dbReference>
<dbReference type="InterPro" id="IPR001930">
    <property type="entry name" value="Peptidase_M1"/>
</dbReference>
<reference evidence="18 19" key="1">
    <citation type="submission" date="2018-04" db="EMBL/GenBank/DDBJ databases">
        <title>Genomic Encyclopedia of Archaeal and Bacterial Type Strains, Phase II (KMG-II): from individual species to whole genera.</title>
        <authorList>
            <person name="Goeker M."/>
        </authorList>
    </citation>
    <scope>NUCLEOTIDE SEQUENCE [LARGE SCALE GENOMIC DNA]</scope>
    <source>
        <strain evidence="18 19">DSM 25521</strain>
    </source>
</reference>
<dbReference type="Gene3D" id="1.25.50.10">
    <property type="entry name" value="Peptidase M1, alanyl aminopeptidase, C-terminal domain"/>
    <property type="match status" value="1"/>
</dbReference>
<dbReference type="InterPro" id="IPR042097">
    <property type="entry name" value="Aminopeptidase_N-like_N_sf"/>
</dbReference>
<dbReference type="EC" id="3.4.11.2" evidence="4 13"/>
<comment type="catalytic activity">
    <reaction evidence="1">
        <text>Release of an N-terminal amino acid, Xaa-|-Yaa- from a peptide, amide or arylamide. Xaa is preferably Ala, but may be most amino acids including Pro (slow action). When a terminal hydrophobic residue is followed by a prolyl residue, the two may be released as an intact Xaa-Pro dipeptide.</text>
        <dbReference type="EC" id="3.4.11.2"/>
    </reaction>
</comment>
<evidence type="ECO:0000256" key="6">
    <source>
        <dbReference type="ARBA" id="ARBA00022438"/>
    </source>
</evidence>
<comment type="similarity">
    <text evidence="3">Belongs to the peptidase M1 family.</text>
</comment>
<feature type="domain" description="Peptidase M1 alanyl aminopeptidase Ig-like fold" evidence="15">
    <location>
        <begin position="450"/>
        <end position="551"/>
    </location>
</feature>
<dbReference type="Gene3D" id="2.60.40.1840">
    <property type="match status" value="1"/>
</dbReference>